<feature type="coiled-coil region" evidence="1">
    <location>
        <begin position="22"/>
        <end position="56"/>
    </location>
</feature>
<name>A0AAW5TK46_STRAP</name>
<proteinExistence type="predicted"/>
<dbReference type="Proteomes" id="UP001208853">
    <property type="component" value="Unassembled WGS sequence"/>
</dbReference>
<feature type="non-terminal residue" evidence="2">
    <location>
        <position position="1"/>
    </location>
</feature>
<feature type="non-terminal residue" evidence="2">
    <location>
        <position position="79"/>
    </location>
</feature>
<keyword evidence="1" id="KW-0175">Coiled coil</keyword>
<reference evidence="2" key="1">
    <citation type="submission" date="2022-10" db="EMBL/GenBank/DDBJ databases">
        <title>Comparative genomic study of S. anginosus.</title>
        <authorList>
            <person name="Prasad A."/>
            <person name="Ene A."/>
            <person name="Jablonska S."/>
            <person name="Du J."/>
            <person name="Wolfe A.J."/>
            <person name="Putonti C."/>
        </authorList>
    </citation>
    <scope>NUCLEOTIDE SEQUENCE</scope>
    <source>
        <strain evidence="2">UMB6888</strain>
    </source>
</reference>
<dbReference type="EMBL" id="JAPAIK010000576">
    <property type="protein sequence ID" value="MCW1073776.1"/>
    <property type="molecule type" value="Genomic_DNA"/>
</dbReference>
<gene>
    <name evidence="2" type="ORF">OJ930_12440</name>
</gene>
<evidence type="ECO:0000313" key="3">
    <source>
        <dbReference type="Proteomes" id="UP001208853"/>
    </source>
</evidence>
<organism evidence="2 3">
    <name type="scientific">Streptococcus anginosus</name>
    <dbReference type="NCBI Taxonomy" id="1328"/>
    <lineage>
        <taxon>Bacteria</taxon>
        <taxon>Bacillati</taxon>
        <taxon>Bacillota</taxon>
        <taxon>Bacilli</taxon>
        <taxon>Lactobacillales</taxon>
        <taxon>Streptococcaceae</taxon>
        <taxon>Streptococcus</taxon>
        <taxon>Streptococcus anginosus group</taxon>
    </lineage>
</organism>
<accession>A0AAW5TK46</accession>
<comment type="caution">
    <text evidence="2">The sequence shown here is derived from an EMBL/GenBank/DDBJ whole genome shotgun (WGS) entry which is preliminary data.</text>
</comment>
<protein>
    <submittedName>
        <fullName evidence="2">Uncharacterized protein</fullName>
    </submittedName>
</protein>
<sequence length="79" mass="8959">SYPCPAGTLTEAIRRDWYQPRKNEIQARTERELGEIRQLREQVTQIDTEVAALESTGVQAPLAPQLWRRRSRDGAPGAV</sequence>
<evidence type="ECO:0000313" key="2">
    <source>
        <dbReference type="EMBL" id="MCW1073776.1"/>
    </source>
</evidence>
<dbReference type="AlphaFoldDB" id="A0AAW5TK46"/>
<evidence type="ECO:0000256" key="1">
    <source>
        <dbReference type="SAM" id="Coils"/>
    </source>
</evidence>